<sequence length="232" mass="26686">MNINAIASTPLKIPMPAQPKAEQQTAAATAKPERMLTAAEEYSKKFYSKEAEPWNSKVDDFSETERFELGDRPTTREGYVEQQYNRCSAQLGKQYYLYTQFMEDLHIMDPDVAQKNWSYTLGPNGEIKVLDPKGNLTDAETDRLTEALNTFKTPNLGSFKENIQINAKTIMRIVDHDTKTFEGKYKLDLLNFHENIDYGKINFLKNERNDDWRSQMLKAGDLRNSPKIDVLA</sequence>
<accession>A0ABS9ZHX9</accession>
<organism evidence="1 2">
    <name type="scientific">Pseudomonas maioricensis</name>
    <dbReference type="NCBI Taxonomy" id="1766623"/>
    <lineage>
        <taxon>Bacteria</taxon>
        <taxon>Pseudomonadati</taxon>
        <taxon>Pseudomonadota</taxon>
        <taxon>Gammaproteobacteria</taxon>
        <taxon>Pseudomonadales</taxon>
        <taxon>Pseudomonadaceae</taxon>
        <taxon>Pseudomonas</taxon>
    </lineage>
</organism>
<protein>
    <submittedName>
        <fullName evidence="1">Uncharacterized protein</fullName>
    </submittedName>
</protein>
<name>A0ABS9ZHX9_9PSED</name>
<dbReference type="EMBL" id="LOHG01000006">
    <property type="protein sequence ID" value="MCI8210210.1"/>
    <property type="molecule type" value="Genomic_DNA"/>
</dbReference>
<proteinExistence type="predicted"/>
<keyword evidence="2" id="KW-1185">Reference proteome</keyword>
<dbReference type="RefSeq" id="WP_243246241.1">
    <property type="nucleotide sequence ID" value="NZ_LOHG01000006.1"/>
</dbReference>
<dbReference type="Proteomes" id="UP001320513">
    <property type="component" value="Unassembled WGS sequence"/>
</dbReference>
<reference evidence="1 2" key="1">
    <citation type="submission" date="2015-12" db="EMBL/GenBank/DDBJ databases">
        <title>Phylogenomics in the description of a new species in the Pseudomonas syringae group.</title>
        <authorList>
            <person name="Busquets A."/>
            <person name="Gomila M."/>
            <person name="Beiki F."/>
            <person name="Rahimian H."/>
            <person name="Mulet M."/>
            <person name="Sanchez D."/>
            <person name="Garcia-Valdes E."/>
            <person name="Lalucat J."/>
        </authorList>
    </citation>
    <scope>NUCLEOTIDE SEQUENCE [LARGE SCALE GENOMIC DNA]</scope>
    <source>
        <strain evidence="1 2">S25</strain>
    </source>
</reference>
<evidence type="ECO:0000313" key="1">
    <source>
        <dbReference type="EMBL" id="MCI8210210.1"/>
    </source>
</evidence>
<gene>
    <name evidence="1" type="ORF">AUC61_11745</name>
</gene>
<evidence type="ECO:0000313" key="2">
    <source>
        <dbReference type="Proteomes" id="UP001320513"/>
    </source>
</evidence>
<comment type="caution">
    <text evidence="1">The sequence shown here is derived from an EMBL/GenBank/DDBJ whole genome shotgun (WGS) entry which is preliminary data.</text>
</comment>